<sequence>MTAFFGQTHKYVNKTTCESPLIMMEKSMLSLRKILILSTLYTVNSTGATLSSTPPPVTLTDSIYIEKQYWDAPGYIGVFCKGAPGESVTLTGLGEASGKTVTCDSGNTDTVVRHIPGKPEVSGGVLQYRLQNNTDSPQTVKIYSGYLGSSYGWPVKKTLTLAARGQPCSIDYEPQVSFTIMRGNALEKRLLMNGKGRGEITVKPSPADDNGGYLRSSAEQKIRYSLRGGQQVWDSSSRLWKGVNSQPWILTFSSHNMDVPAGQYSGTVHVHLTCP</sequence>
<accession>A0A9Q4XSH4</accession>
<dbReference type="EMBL" id="RPBY01000006">
    <property type="protein sequence ID" value="NCH88961.1"/>
    <property type="molecule type" value="Genomic_DNA"/>
</dbReference>
<dbReference type="RefSeq" id="WP_161591209.1">
    <property type="nucleotide sequence ID" value="NZ_JAANQM010000015.1"/>
</dbReference>
<evidence type="ECO:0000313" key="2">
    <source>
        <dbReference type="Proteomes" id="UP000778262"/>
    </source>
</evidence>
<gene>
    <name evidence="1" type="ORF">EHJ13_16200</name>
</gene>
<dbReference type="Proteomes" id="UP000778262">
    <property type="component" value="Unassembled WGS sequence"/>
</dbReference>
<reference evidence="1" key="1">
    <citation type="submission" date="2018-11" db="EMBL/GenBank/DDBJ databases">
        <title>Genomics analysis of Putative Virulence Factors on Adhesion and Cytotoxicity for Cronobacter spp.</title>
        <authorList>
            <person name="Cui J."/>
        </authorList>
    </citation>
    <scope>NUCLEOTIDE SEQUENCE</scope>
    <source>
        <strain evidence="1">SD69</strain>
    </source>
</reference>
<name>A0A9Q4XSH4_9ENTR</name>
<evidence type="ECO:0000313" key="1">
    <source>
        <dbReference type="EMBL" id="NCH88961.1"/>
    </source>
</evidence>
<protein>
    <recommendedName>
        <fullName evidence="3">Fimbrial protein</fullName>
    </recommendedName>
</protein>
<organism evidence="1 2">
    <name type="scientific">Cronobacter dublinensis</name>
    <dbReference type="NCBI Taxonomy" id="413497"/>
    <lineage>
        <taxon>Bacteria</taxon>
        <taxon>Pseudomonadati</taxon>
        <taxon>Pseudomonadota</taxon>
        <taxon>Gammaproteobacteria</taxon>
        <taxon>Enterobacterales</taxon>
        <taxon>Enterobacteriaceae</taxon>
        <taxon>Cronobacter</taxon>
    </lineage>
</organism>
<evidence type="ECO:0008006" key="3">
    <source>
        <dbReference type="Google" id="ProtNLM"/>
    </source>
</evidence>
<comment type="caution">
    <text evidence="1">The sequence shown here is derived from an EMBL/GenBank/DDBJ whole genome shotgun (WGS) entry which is preliminary data.</text>
</comment>
<proteinExistence type="predicted"/>
<dbReference type="AlphaFoldDB" id="A0A9Q4XSH4"/>